<protein>
    <submittedName>
        <fullName evidence="1">Uncharacterized protein</fullName>
    </submittedName>
</protein>
<organism evidence="1 2">
    <name type="scientific">Datura stramonium</name>
    <name type="common">Jimsonweed</name>
    <name type="synonym">Common thornapple</name>
    <dbReference type="NCBI Taxonomy" id="4076"/>
    <lineage>
        <taxon>Eukaryota</taxon>
        <taxon>Viridiplantae</taxon>
        <taxon>Streptophyta</taxon>
        <taxon>Embryophyta</taxon>
        <taxon>Tracheophyta</taxon>
        <taxon>Spermatophyta</taxon>
        <taxon>Magnoliopsida</taxon>
        <taxon>eudicotyledons</taxon>
        <taxon>Gunneridae</taxon>
        <taxon>Pentapetalae</taxon>
        <taxon>asterids</taxon>
        <taxon>lamiids</taxon>
        <taxon>Solanales</taxon>
        <taxon>Solanaceae</taxon>
        <taxon>Solanoideae</taxon>
        <taxon>Datureae</taxon>
        <taxon>Datura</taxon>
    </lineage>
</organism>
<evidence type="ECO:0000313" key="1">
    <source>
        <dbReference type="EMBL" id="MCE3051745.1"/>
    </source>
</evidence>
<reference evidence="1 2" key="1">
    <citation type="journal article" date="2021" name="BMC Genomics">
        <title>Datura genome reveals duplications of psychoactive alkaloid biosynthetic genes and high mutation rate following tissue culture.</title>
        <authorList>
            <person name="Rajewski A."/>
            <person name="Carter-House D."/>
            <person name="Stajich J."/>
            <person name="Litt A."/>
        </authorList>
    </citation>
    <scope>NUCLEOTIDE SEQUENCE [LARGE SCALE GENOMIC DNA]</scope>
    <source>
        <strain evidence="1">AR-01</strain>
    </source>
</reference>
<keyword evidence="2" id="KW-1185">Reference proteome</keyword>
<sequence length="77" mass="9101">MEPQSPFCGFLSPTLIITKMSPLHRRKQRTRFAQRHKKVSPVGTKQTNMDTRDLYVDSSLYYDVLFLLAFYRESDKD</sequence>
<dbReference type="Proteomes" id="UP000823775">
    <property type="component" value="Unassembled WGS sequence"/>
</dbReference>
<name>A0ABS8WQG8_DATST</name>
<dbReference type="EMBL" id="JACEIK010008899">
    <property type="protein sequence ID" value="MCE3051745.1"/>
    <property type="molecule type" value="Genomic_DNA"/>
</dbReference>
<gene>
    <name evidence="1" type="ORF">HAX54_050643</name>
</gene>
<accession>A0ABS8WQG8</accession>
<evidence type="ECO:0000313" key="2">
    <source>
        <dbReference type="Proteomes" id="UP000823775"/>
    </source>
</evidence>
<comment type="caution">
    <text evidence="1">The sequence shown here is derived from an EMBL/GenBank/DDBJ whole genome shotgun (WGS) entry which is preliminary data.</text>
</comment>
<proteinExistence type="predicted"/>